<dbReference type="Pfam" id="PF25115">
    <property type="entry name" value="Agd3_CE"/>
    <property type="match status" value="1"/>
</dbReference>
<dbReference type="PANTHER" id="PTHR31002:SF34">
    <property type="entry name" value="CELL WALL PROTEIN CWP1-RELATED"/>
    <property type="match status" value="1"/>
</dbReference>
<dbReference type="STRING" id="1531966.A0A0A1TIM8"/>
<dbReference type="Pfam" id="PF25117">
    <property type="entry name" value="Agd3_C"/>
    <property type="match status" value="1"/>
</dbReference>
<dbReference type="Pfam" id="PF25116">
    <property type="entry name" value="CBM87_Agd3"/>
    <property type="match status" value="1"/>
</dbReference>
<evidence type="ECO:0000259" key="2">
    <source>
        <dbReference type="Pfam" id="PF25115"/>
    </source>
</evidence>
<evidence type="ECO:0008006" key="7">
    <source>
        <dbReference type="Google" id="ProtNLM"/>
    </source>
</evidence>
<dbReference type="HOGENOM" id="CLU_010712_1_0_1"/>
<dbReference type="InterPro" id="IPR050788">
    <property type="entry name" value="Yeast_SRP1/TIP1_CWP"/>
</dbReference>
<evidence type="ECO:0000259" key="3">
    <source>
        <dbReference type="Pfam" id="PF25116"/>
    </source>
</evidence>
<dbReference type="EMBL" id="CDHN01000008">
    <property type="protein sequence ID" value="CEJ94879.1"/>
    <property type="molecule type" value="Genomic_DNA"/>
</dbReference>
<sequence>MGFANLLARIAASIGIVAATGAAAAQTTVNSTVLILARDSFDVASISPALDAYAIPWQPYLIPQAGAPLPTLNSSLTQANYGSIILIGSISYDYNGTYNSALTTAQWNQLYAYQTTFKVRMVRINEYPGPNFGTTVANVNSPGCCDTGVTATISLTNTAIIPAANLKGNAPVQLVGLYHYPATITDNSTTAFATFAPAGPNSGTTVAAVINNYSGREQMVWHTSFACDWSLASSYLAHSFVHWMTRSVFIGKRKLHLNPQVDDLQISTTLYYPNTTDFKINTNDLNGHVTWQKSLNSRLPAGSSFRLEFGHNGNGNLESATDLASSTKVCAPDNAVEYADQIDTPLEFMKPLGTGVDIWPSSFTNYTWSSSCSKLDAFGAWFENPTNLNAFAHISHTFTHEELNNSTYHDAAREIQFNQAWMKQIGIDKATLFTGNGIIPPAITGLHNGDVIQAWLDNGIDYVVGDNTRPVLRNPNNVHWPLASTVAVNGKAGLWIIPRFSTTIYFNCEQTQCLLKEWYVLTQRTSGTFQDLLNDARSTNVQYLLNLMADPYMFHQANLRQADMPTITVGNQTGKMSLIMSWIETITQELVRLTNWPIISLNHKQFAQYFMDRYTVDQCQPSASYTYSADGSTITAVTISANGNTCSAPIPVTVPSGTASGGSITVDQVGSEPPILWVKLSGSPVTLQLSKPVTLA</sequence>
<feature type="signal peptide" evidence="1">
    <location>
        <begin position="1"/>
        <end position="24"/>
    </location>
</feature>
<dbReference type="InterPro" id="IPR056825">
    <property type="entry name" value="Agd3_C"/>
</dbReference>
<dbReference type="OrthoDB" id="2113314at2759"/>
<dbReference type="InterPro" id="IPR056826">
    <property type="entry name" value="Agd3_CE"/>
</dbReference>
<gene>
    <name evidence="5" type="ORF">VHEMI10386</name>
</gene>
<evidence type="ECO:0000313" key="5">
    <source>
        <dbReference type="EMBL" id="CEJ94879.1"/>
    </source>
</evidence>
<protein>
    <recommendedName>
        <fullName evidence="7">Extracellular serine-rich protein</fullName>
    </recommendedName>
</protein>
<dbReference type="AlphaFoldDB" id="A0A0A1TIM8"/>
<evidence type="ECO:0000256" key="1">
    <source>
        <dbReference type="SAM" id="SignalP"/>
    </source>
</evidence>
<keyword evidence="1" id="KW-0732">Signal</keyword>
<evidence type="ECO:0000313" key="6">
    <source>
        <dbReference type="Proteomes" id="UP000039046"/>
    </source>
</evidence>
<feature type="domain" description="Agd3 C-terminal" evidence="4">
    <location>
        <begin position="627"/>
        <end position="693"/>
    </location>
</feature>
<dbReference type="InterPro" id="IPR056827">
    <property type="entry name" value="CBM87_Agd3"/>
</dbReference>
<dbReference type="Proteomes" id="UP000039046">
    <property type="component" value="Unassembled WGS sequence"/>
</dbReference>
<keyword evidence="6" id="KW-1185">Reference proteome</keyword>
<reference evidence="5 6" key="1">
    <citation type="journal article" date="2015" name="Genome Announc.">
        <title>Draft Genome Sequence and Gene Annotation of the Entomopathogenic Fungus Verticillium hemipterigenum.</title>
        <authorList>
            <person name="Horn F."/>
            <person name="Habel A."/>
            <person name="Scharf D.H."/>
            <person name="Dworschak J."/>
            <person name="Brakhage A.A."/>
            <person name="Guthke R."/>
            <person name="Hertweck C."/>
            <person name="Linde J."/>
        </authorList>
    </citation>
    <scope>NUCLEOTIDE SEQUENCE [LARGE SCALE GENOMIC DNA]</scope>
</reference>
<feature type="domain" description="Agd3 CBM87" evidence="3">
    <location>
        <begin position="29"/>
        <end position="243"/>
    </location>
</feature>
<feature type="domain" description="Agd3 deacetylase" evidence="2">
    <location>
        <begin position="257"/>
        <end position="623"/>
    </location>
</feature>
<evidence type="ECO:0000259" key="4">
    <source>
        <dbReference type="Pfam" id="PF25117"/>
    </source>
</evidence>
<proteinExistence type="predicted"/>
<dbReference type="PANTHER" id="PTHR31002">
    <property type="entry name" value="SERIPAUPERIN"/>
    <property type="match status" value="1"/>
</dbReference>
<name>A0A0A1TIM8_9HYPO</name>
<accession>A0A0A1TIM8</accession>
<organism evidence="5 6">
    <name type="scientific">[Torrubiella] hemipterigena</name>
    <dbReference type="NCBI Taxonomy" id="1531966"/>
    <lineage>
        <taxon>Eukaryota</taxon>
        <taxon>Fungi</taxon>
        <taxon>Dikarya</taxon>
        <taxon>Ascomycota</taxon>
        <taxon>Pezizomycotina</taxon>
        <taxon>Sordariomycetes</taxon>
        <taxon>Hypocreomycetidae</taxon>
        <taxon>Hypocreales</taxon>
        <taxon>Clavicipitaceae</taxon>
        <taxon>Clavicipitaceae incertae sedis</taxon>
        <taxon>'Torrubiella' clade</taxon>
    </lineage>
</organism>
<feature type="chain" id="PRO_5001990062" description="Extracellular serine-rich protein" evidence="1">
    <location>
        <begin position="25"/>
        <end position="696"/>
    </location>
</feature>